<accession>A0A7K1J510</accession>
<dbReference type="PANTHER" id="PTHR33608">
    <property type="entry name" value="BLL2464 PROTEIN"/>
    <property type="match status" value="1"/>
</dbReference>
<evidence type="ECO:0000256" key="1">
    <source>
        <dbReference type="SAM" id="MobiDB-lite"/>
    </source>
</evidence>
<dbReference type="AlphaFoldDB" id="A0A7K1J510"/>
<protein>
    <recommendedName>
        <fullName evidence="2">DUF58 domain-containing protein</fullName>
    </recommendedName>
</protein>
<feature type="domain" description="DUF58" evidence="2">
    <location>
        <begin position="52"/>
        <end position="219"/>
    </location>
</feature>
<evidence type="ECO:0000313" key="3">
    <source>
        <dbReference type="EMBL" id="MUH59727.1"/>
    </source>
</evidence>
<gene>
    <name evidence="3" type="ORF">GSD1FS_1068</name>
</gene>
<dbReference type="EMBL" id="WNLP01000004">
    <property type="protein sequence ID" value="MUH59727.1"/>
    <property type="molecule type" value="Genomic_DNA"/>
</dbReference>
<reference evidence="3 4" key="1">
    <citation type="submission" date="2019-09" db="EMBL/GenBank/DDBJ databases">
        <title>Bifidobacterium canis sp. nov., isolated from the digestive tract of German Shepherd dog puppy.</title>
        <authorList>
            <person name="Bunesova V."/>
        </authorList>
    </citation>
    <scope>NUCLEOTIDE SEQUENCE [LARGE SCALE GENOMIC DNA]</scope>
    <source>
        <strain evidence="3 4">GSD1FS</strain>
    </source>
</reference>
<dbReference type="Pfam" id="PF01882">
    <property type="entry name" value="DUF58"/>
    <property type="match status" value="1"/>
</dbReference>
<sequence>MSSSPTSAHDSVRRKIEKMGTSLSLPTVRKALGILEGEHSSQRRGGNDDLLDIRPYEVGDEARQIDWKISAKNGRAMIAQRERLSSAHVYLLLDAGMQMSEVCASDERAYQIAANALCMFAALSLRRSDDISLVFGDSDRITRVPFHGGLAQFEITLDKALDRDWDAPRNISALLDYASGLRDRNALIVLATDDHALNGTHLPAIRRIAQTHPLVLIDVKTINPFDYQPIASRPKAKIVDGMSGRRVPAFLRNAASAQEIDTHRAYALQALERELTRCGSRMIHADSSEGMFHAFVRLLSAGHVSESLSYLKGMPIQQ</sequence>
<proteinExistence type="predicted"/>
<evidence type="ECO:0000313" key="4">
    <source>
        <dbReference type="Proteomes" id="UP000487882"/>
    </source>
</evidence>
<keyword evidence="4" id="KW-1185">Reference proteome</keyword>
<dbReference type="RefSeq" id="WP_155588677.1">
    <property type="nucleotide sequence ID" value="NZ_WNLP01000004.1"/>
</dbReference>
<organism evidence="3 4">
    <name type="scientific">Bifidobacterium canis</name>
    <dbReference type="NCBI Taxonomy" id="2610880"/>
    <lineage>
        <taxon>Bacteria</taxon>
        <taxon>Bacillati</taxon>
        <taxon>Actinomycetota</taxon>
        <taxon>Actinomycetes</taxon>
        <taxon>Bifidobacteriales</taxon>
        <taxon>Bifidobacteriaceae</taxon>
        <taxon>Bifidobacterium</taxon>
    </lineage>
</organism>
<name>A0A7K1J510_9BIFI</name>
<dbReference type="PANTHER" id="PTHR33608:SF6">
    <property type="entry name" value="BLL2464 PROTEIN"/>
    <property type="match status" value="1"/>
</dbReference>
<feature type="region of interest" description="Disordered" evidence="1">
    <location>
        <begin position="1"/>
        <end position="21"/>
    </location>
</feature>
<evidence type="ECO:0000259" key="2">
    <source>
        <dbReference type="Pfam" id="PF01882"/>
    </source>
</evidence>
<dbReference type="Proteomes" id="UP000487882">
    <property type="component" value="Unassembled WGS sequence"/>
</dbReference>
<dbReference type="InterPro" id="IPR002881">
    <property type="entry name" value="DUF58"/>
</dbReference>
<comment type="caution">
    <text evidence="3">The sequence shown here is derived from an EMBL/GenBank/DDBJ whole genome shotgun (WGS) entry which is preliminary data.</text>
</comment>